<dbReference type="AlphaFoldDB" id="A0A8J7HCM7"/>
<keyword evidence="3" id="KW-1185">Reference proteome</keyword>
<evidence type="ECO:0000256" key="1">
    <source>
        <dbReference type="SAM" id="MobiDB-lite"/>
    </source>
</evidence>
<reference evidence="2" key="1">
    <citation type="submission" date="2020-12" db="EMBL/GenBank/DDBJ databases">
        <title>M. sibirica DSM 26468T genome.</title>
        <authorList>
            <person name="Thieme N."/>
            <person name="Rettenmaier R."/>
            <person name="Zverlov V."/>
            <person name="Liebl W."/>
        </authorList>
    </citation>
    <scope>NUCLEOTIDE SEQUENCE</scope>
    <source>
        <strain evidence="2">DSM 26468</strain>
    </source>
</reference>
<evidence type="ECO:0000313" key="2">
    <source>
        <dbReference type="EMBL" id="MBH1940084.1"/>
    </source>
</evidence>
<dbReference type="Proteomes" id="UP000623269">
    <property type="component" value="Unassembled WGS sequence"/>
</dbReference>
<evidence type="ECO:0000313" key="3">
    <source>
        <dbReference type="Proteomes" id="UP000623269"/>
    </source>
</evidence>
<accession>A0A8J7HCM7</accession>
<gene>
    <name evidence="2" type="ORF">I5677_04135</name>
</gene>
<dbReference type="EMBL" id="JAEAGR010000003">
    <property type="protein sequence ID" value="MBH1940084.1"/>
    <property type="molecule type" value="Genomic_DNA"/>
</dbReference>
<organism evidence="2 3">
    <name type="scientific">Mobilitalea sibirica</name>
    <dbReference type="NCBI Taxonomy" id="1462919"/>
    <lineage>
        <taxon>Bacteria</taxon>
        <taxon>Bacillati</taxon>
        <taxon>Bacillota</taxon>
        <taxon>Clostridia</taxon>
        <taxon>Lachnospirales</taxon>
        <taxon>Lachnospiraceae</taxon>
        <taxon>Mobilitalea</taxon>
    </lineage>
</organism>
<comment type="caution">
    <text evidence="2">The sequence shown here is derived from an EMBL/GenBank/DDBJ whole genome shotgun (WGS) entry which is preliminary data.</text>
</comment>
<proteinExistence type="predicted"/>
<feature type="region of interest" description="Disordered" evidence="1">
    <location>
        <begin position="32"/>
        <end position="58"/>
    </location>
</feature>
<sequence>MYFQPSKKTYYRFPSTDSINALDSRYYFPDKPGYSQESTRLENKTTNHVQEREKQYDL</sequence>
<dbReference type="RefSeq" id="WP_197660306.1">
    <property type="nucleotide sequence ID" value="NZ_JAEAGR010000003.1"/>
</dbReference>
<name>A0A8J7HCM7_9FIRM</name>
<feature type="compositionally biased region" description="Basic and acidic residues" evidence="1">
    <location>
        <begin position="39"/>
        <end position="58"/>
    </location>
</feature>
<protein>
    <submittedName>
        <fullName evidence="2">Uncharacterized protein</fullName>
    </submittedName>
</protein>